<feature type="transmembrane region" description="Helical" evidence="1">
    <location>
        <begin position="36"/>
        <end position="60"/>
    </location>
</feature>
<evidence type="ECO:0000313" key="3">
    <source>
        <dbReference type="Proteomes" id="UP000198852"/>
    </source>
</evidence>
<dbReference type="Proteomes" id="UP000198852">
    <property type="component" value="Unassembled WGS sequence"/>
</dbReference>
<protein>
    <submittedName>
        <fullName evidence="2">Uncharacterized protein</fullName>
    </submittedName>
</protein>
<gene>
    <name evidence="2" type="ORF">SAMN05660874_03868</name>
</gene>
<evidence type="ECO:0000313" key="2">
    <source>
        <dbReference type="EMBL" id="SFS86797.1"/>
    </source>
</evidence>
<dbReference type="EMBL" id="FOZX01000006">
    <property type="protein sequence ID" value="SFS86797.1"/>
    <property type="molecule type" value="Genomic_DNA"/>
</dbReference>
<dbReference type="AlphaFoldDB" id="A0A1I6TCN2"/>
<dbReference type="STRING" id="95161.SAMN05660874_03868"/>
<name>A0A1I6TCN2_9PSEU</name>
<organism evidence="2 3">
    <name type="scientific">Saccharopolyspora flava</name>
    <dbReference type="NCBI Taxonomy" id="95161"/>
    <lineage>
        <taxon>Bacteria</taxon>
        <taxon>Bacillati</taxon>
        <taxon>Actinomycetota</taxon>
        <taxon>Actinomycetes</taxon>
        <taxon>Pseudonocardiales</taxon>
        <taxon>Pseudonocardiaceae</taxon>
        <taxon>Saccharopolyspora</taxon>
    </lineage>
</organism>
<dbReference type="RefSeq" id="WP_093419890.1">
    <property type="nucleotide sequence ID" value="NZ_FOZX01000006.1"/>
</dbReference>
<evidence type="ECO:0000256" key="1">
    <source>
        <dbReference type="SAM" id="Phobius"/>
    </source>
</evidence>
<reference evidence="3" key="1">
    <citation type="submission" date="2016-10" db="EMBL/GenBank/DDBJ databases">
        <authorList>
            <person name="Varghese N."/>
            <person name="Submissions S."/>
        </authorList>
    </citation>
    <scope>NUCLEOTIDE SEQUENCE [LARGE SCALE GENOMIC DNA]</scope>
    <source>
        <strain evidence="3">DSM 44771</strain>
    </source>
</reference>
<proteinExistence type="predicted"/>
<keyword evidence="1" id="KW-1133">Transmembrane helix</keyword>
<keyword evidence="1" id="KW-0812">Transmembrane</keyword>
<keyword evidence="1" id="KW-0472">Membrane</keyword>
<accession>A0A1I6TCN2</accession>
<keyword evidence="3" id="KW-1185">Reference proteome</keyword>
<sequence length="61" mass="6295">MTGRDTEDALSAALRARASGRPGPPQRNRRLGPGGLLLFVIVLGLLAGLLAASVTVVYPIV</sequence>